<dbReference type="AlphaFoldDB" id="A0A2T7DAY9"/>
<name>A0A2T7DAY9_9POAL</name>
<keyword evidence="4" id="KW-1185">Reference proteome</keyword>
<proteinExistence type="predicted"/>
<dbReference type="Pfam" id="PF14303">
    <property type="entry name" value="NAM-associated"/>
    <property type="match status" value="1"/>
</dbReference>
<evidence type="ECO:0000313" key="4">
    <source>
        <dbReference type="Proteomes" id="UP000244336"/>
    </source>
</evidence>
<dbReference type="PANTHER" id="PTHR45224">
    <property type="entry name" value="OS01G0527900 PROTEIN-RELATED"/>
    <property type="match status" value="1"/>
</dbReference>
<dbReference type="STRING" id="1504633.A0A2T7DAY9"/>
<sequence>MSRQSKRTSAPAPQAGPPLGGPGGQAVVPPPIPSMFGFGSWCPPNILPQPTTSSPAYCRTGLQQMASSSTQVPWWTPPGVGAPSAQDQDVQAWGVDLHPPSGFVNLLNKNASNPTQDVNNGSSSQPINICDDTDYSSRTEKRLAWTKEEDLILVGAWLNNSKDPIQSNYKKNDQYWKDVAVAYNRAVPKNRARQVKHIKDRFARIKKKVTWFCESWKEANTLWASGESDADLMNKALKLYEDEHKKEGPFMFKHCWDVLRNEPKWDAYVERLEDLEPDKRKFEEDIGEQFSLEHATDERPIGGKKAKEQWKRKKKDEACIIDLEGELTAFMEAQNKANESRKEMLETQKRVSSEKLEAQKLAYLAAKENKEAGMLEAYRELLKQDTTGMAEDVRSEHVLALKCLREKNFGN</sequence>
<accession>A0A2T7DAY9</accession>
<dbReference type="Gramene" id="PUZ52771">
    <property type="protein sequence ID" value="PUZ52771"/>
    <property type="gene ID" value="GQ55_5G000600"/>
</dbReference>
<dbReference type="Proteomes" id="UP000244336">
    <property type="component" value="Chromosome 5"/>
</dbReference>
<organism evidence="3 4">
    <name type="scientific">Panicum hallii var. hallii</name>
    <dbReference type="NCBI Taxonomy" id="1504633"/>
    <lineage>
        <taxon>Eukaryota</taxon>
        <taxon>Viridiplantae</taxon>
        <taxon>Streptophyta</taxon>
        <taxon>Embryophyta</taxon>
        <taxon>Tracheophyta</taxon>
        <taxon>Spermatophyta</taxon>
        <taxon>Magnoliopsida</taxon>
        <taxon>Liliopsida</taxon>
        <taxon>Poales</taxon>
        <taxon>Poaceae</taxon>
        <taxon>PACMAD clade</taxon>
        <taxon>Panicoideae</taxon>
        <taxon>Panicodae</taxon>
        <taxon>Paniceae</taxon>
        <taxon>Panicinae</taxon>
        <taxon>Panicum</taxon>
        <taxon>Panicum sect. Panicum</taxon>
    </lineage>
</organism>
<feature type="domain" description="No apical meristem-associated C-terminal" evidence="2">
    <location>
        <begin position="249"/>
        <end position="394"/>
    </location>
</feature>
<dbReference type="OrthoDB" id="672681at2759"/>
<gene>
    <name evidence="3" type="ORF">GQ55_5G000600</name>
</gene>
<feature type="region of interest" description="Disordered" evidence="1">
    <location>
        <begin position="1"/>
        <end position="30"/>
    </location>
</feature>
<evidence type="ECO:0000259" key="2">
    <source>
        <dbReference type="Pfam" id="PF14303"/>
    </source>
</evidence>
<evidence type="ECO:0000313" key="3">
    <source>
        <dbReference type="EMBL" id="PUZ52771.1"/>
    </source>
</evidence>
<dbReference type="EMBL" id="CM009753">
    <property type="protein sequence ID" value="PUZ52771.1"/>
    <property type="molecule type" value="Genomic_DNA"/>
</dbReference>
<dbReference type="PANTHER" id="PTHR45224:SF16">
    <property type="entry name" value="OS01G0527900 PROTEIN"/>
    <property type="match status" value="1"/>
</dbReference>
<evidence type="ECO:0000256" key="1">
    <source>
        <dbReference type="SAM" id="MobiDB-lite"/>
    </source>
</evidence>
<protein>
    <recommendedName>
        <fullName evidence="2">No apical meristem-associated C-terminal domain-containing protein</fullName>
    </recommendedName>
</protein>
<reference evidence="3 4" key="1">
    <citation type="submission" date="2018-04" db="EMBL/GenBank/DDBJ databases">
        <title>WGS assembly of Panicum hallii var. hallii HAL2.</title>
        <authorList>
            <person name="Lovell J."/>
            <person name="Jenkins J."/>
            <person name="Lowry D."/>
            <person name="Mamidi S."/>
            <person name="Sreedasyam A."/>
            <person name="Weng X."/>
            <person name="Barry K."/>
            <person name="Bonette J."/>
            <person name="Campitelli B."/>
            <person name="Daum C."/>
            <person name="Gordon S."/>
            <person name="Gould B."/>
            <person name="Lipzen A."/>
            <person name="MacQueen A."/>
            <person name="Palacio-Mejia J."/>
            <person name="Plott C."/>
            <person name="Shakirov E."/>
            <person name="Shu S."/>
            <person name="Yoshinaga Y."/>
            <person name="Zane M."/>
            <person name="Rokhsar D."/>
            <person name="Grimwood J."/>
            <person name="Schmutz J."/>
            <person name="Juenger T."/>
        </authorList>
    </citation>
    <scope>NUCLEOTIDE SEQUENCE [LARGE SCALE GENOMIC DNA]</scope>
    <source>
        <strain evidence="4">cv. HAL2</strain>
    </source>
</reference>
<dbReference type="InterPro" id="IPR029466">
    <property type="entry name" value="NAM-associated_C"/>
</dbReference>